<dbReference type="EC" id="2.7.7.7" evidence="8"/>
<dbReference type="GO" id="GO:0003677">
    <property type="term" value="F:DNA binding"/>
    <property type="evidence" value="ECO:0007669"/>
    <property type="project" value="InterPro"/>
</dbReference>
<evidence type="ECO:0000256" key="3">
    <source>
        <dbReference type="ARBA" id="ARBA00022801"/>
    </source>
</evidence>
<dbReference type="Gene3D" id="3.40.1350.10">
    <property type="match status" value="1"/>
</dbReference>
<keyword evidence="2" id="KW-0540">Nuclease</keyword>
<dbReference type="InterPro" id="IPR011856">
    <property type="entry name" value="tRNA_endonuc-like_dom_sf"/>
</dbReference>
<comment type="subunit">
    <text evidence="5">DNA polymerase III contains a core (composed of alpha, epsilon and theta chains) that associates with a tau subunit. This core dimerizes to form the POLIII' complex. PolIII' associates with the gamma complex (composed of gamma, delta, delta', psi and chi chains) and with the beta chain to form the complete DNA polymerase III complex.</text>
</comment>
<dbReference type="InterPro" id="IPR013520">
    <property type="entry name" value="Ribonucl_H"/>
</dbReference>
<proteinExistence type="predicted"/>
<dbReference type="SMART" id="SM00479">
    <property type="entry name" value="EXOIII"/>
    <property type="match status" value="1"/>
</dbReference>
<protein>
    <submittedName>
        <fullName evidence="8">DNA polymerase III PolC-type</fullName>
        <ecNumber evidence="8">2.7.7.7</ecNumber>
    </submittedName>
</protein>
<dbReference type="PANTHER" id="PTHR30231:SF41">
    <property type="entry name" value="DNA POLYMERASE III SUBUNIT EPSILON"/>
    <property type="match status" value="1"/>
</dbReference>
<dbReference type="InterPro" id="IPR014883">
    <property type="entry name" value="VRR_NUC"/>
</dbReference>
<dbReference type="Pfam" id="PF08774">
    <property type="entry name" value="VRR_NUC"/>
    <property type="match status" value="1"/>
</dbReference>
<dbReference type="InterPro" id="IPR012337">
    <property type="entry name" value="RNaseH-like_sf"/>
</dbReference>
<dbReference type="NCBIfam" id="TIGR00573">
    <property type="entry name" value="dnaq"/>
    <property type="match status" value="1"/>
</dbReference>
<dbReference type="GO" id="GO:0008408">
    <property type="term" value="F:3'-5' exonuclease activity"/>
    <property type="evidence" value="ECO:0007669"/>
    <property type="project" value="TreeGrafter"/>
</dbReference>
<dbReference type="OrthoDB" id="9813328at2"/>
<dbReference type="SMART" id="SM00990">
    <property type="entry name" value="VRR_NUC"/>
    <property type="match status" value="1"/>
</dbReference>
<comment type="cofactor">
    <cofactor evidence="1">
        <name>Mg(2+)</name>
        <dbReference type="ChEBI" id="CHEBI:18420"/>
    </cofactor>
</comment>
<evidence type="ECO:0000313" key="9">
    <source>
        <dbReference type="Proteomes" id="UP000320390"/>
    </source>
</evidence>
<organism evidence="8 9">
    <name type="scientific">Saltatorellus ferox</name>
    <dbReference type="NCBI Taxonomy" id="2528018"/>
    <lineage>
        <taxon>Bacteria</taxon>
        <taxon>Pseudomonadati</taxon>
        <taxon>Planctomycetota</taxon>
        <taxon>Planctomycetia</taxon>
        <taxon>Planctomycetia incertae sedis</taxon>
        <taxon>Saltatorellus</taxon>
    </lineage>
</organism>
<dbReference type="EMBL" id="CP036434">
    <property type="protein sequence ID" value="QDV05921.1"/>
    <property type="molecule type" value="Genomic_DNA"/>
</dbReference>
<dbReference type="Pfam" id="PF21315">
    <property type="entry name" value="FAN1_HTH"/>
    <property type="match status" value="1"/>
</dbReference>
<keyword evidence="3" id="KW-0378">Hydrolase</keyword>
<dbReference type="GO" id="GO:0005829">
    <property type="term" value="C:cytosol"/>
    <property type="evidence" value="ECO:0007669"/>
    <property type="project" value="TreeGrafter"/>
</dbReference>
<dbReference type="PANTHER" id="PTHR30231">
    <property type="entry name" value="DNA POLYMERASE III SUBUNIT EPSILON"/>
    <property type="match status" value="1"/>
</dbReference>
<dbReference type="CDD" id="cd06127">
    <property type="entry name" value="DEDDh"/>
    <property type="match status" value="1"/>
</dbReference>
<dbReference type="GO" id="GO:0045004">
    <property type="term" value="P:DNA replication proofreading"/>
    <property type="evidence" value="ECO:0007669"/>
    <property type="project" value="TreeGrafter"/>
</dbReference>
<evidence type="ECO:0000256" key="2">
    <source>
        <dbReference type="ARBA" id="ARBA00022722"/>
    </source>
</evidence>
<keyword evidence="8" id="KW-0548">Nucleotidyltransferase</keyword>
<evidence type="ECO:0000259" key="7">
    <source>
        <dbReference type="SMART" id="SM00990"/>
    </source>
</evidence>
<dbReference type="Pfam" id="PF00929">
    <property type="entry name" value="RNase_T"/>
    <property type="match status" value="1"/>
</dbReference>
<dbReference type="AlphaFoldDB" id="A0A518EPB2"/>
<evidence type="ECO:0000256" key="5">
    <source>
        <dbReference type="ARBA" id="ARBA00026073"/>
    </source>
</evidence>
<dbReference type="InterPro" id="IPR049125">
    <property type="entry name" value="FAN1-like_WH"/>
</dbReference>
<evidence type="ECO:0000256" key="4">
    <source>
        <dbReference type="ARBA" id="ARBA00025483"/>
    </source>
</evidence>
<dbReference type="Gene3D" id="3.30.420.10">
    <property type="entry name" value="Ribonuclease H-like superfamily/Ribonuclease H"/>
    <property type="match status" value="1"/>
</dbReference>
<keyword evidence="9" id="KW-1185">Reference proteome</keyword>
<evidence type="ECO:0000259" key="6">
    <source>
        <dbReference type="SMART" id="SM00479"/>
    </source>
</evidence>
<evidence type="ECO:0000313" key="8">
    <source>
        <dbReference type="EMBL" id="QDV05921.1"/>
    </source>
</evidence>
<feature type="domain" description="VRR-NUC" evidence="7">
    <location>
        <begin position="428"/>
        <end position="540"/>
    </location>
</feature>
<dbReference type="GO" id="GO:0003887">
    <property type="term" value="F:DNA-directed DNA polymerase activity"/>
    <property type="evidence" value="ECO:0007669"/>
    <property type="project" value="UniProtKB-EC"/>
</dbReference>
<keyword evidence="8" id="KW-0808">Transferase</keyword>
<dbReference type="InterPro" id="IPR036397">
    <property type="entry name" value="RNaseH_sf"/>
</dbReference>
<reference evidence="8 9" key="1">
    <citation type="submission" date="2019-02" db="EMBL/GenBank/DDBJ databases">
        <title>Deep-cultivation of Planctomycetes and their phenomic and genomic characterization uncovers novel biology.</title>
        <authorList>
            <person name="Wiegand S."/>
            <person name="Jogler M."/>
            <person name="Boedeker C."/>
            <person name="Pinto D."/>
            <person name="Vollmers J."/>
            <person name="Rivas-Marin E."/>
            <person name="Kohn T."/>
            <person name="Peeters S.H."/>
            <person name="Heuer A."/>
            <person name="Rast P."/>
            <person name="Oberbeckmann S."/>
            <person name="Bunk B."/>
            <person name="Jeske O."/>
            <person name="Meyerdierks A."/>
            <person name="Storesund J.E."/>
            <person name="Kallscheuer N."/>
            <person name="Luecker S."/>
            <person name="Lage O.M."/>
            <person name="Pohl T."/>
            <person name="Merkel B.J."/>
            <person name="Hornburger P."/>
            <person name="Mueller R.-W."/>
            <person name="Bruemmer F."/>
            <person name="Labrenz M."/>
            <person name="Spormann A.M."/>
            <person name="Op den Camp H."/>
            <person name="Overmann J."/>
            <person name="Amann R."/>
            <person name="Jetten M.S.M."/>
            <person name="Mascher T."/>
            <person name="Medema M.H."/>
            <person name="Devos D.P."/>
            <person name="Kaster A.-K."/>
            <person name="Ovreas L."/>
            <person name="Rohde M."/>
            <person name="Galperin M.Y."/>
            <person name="Jogler C."/>
        </authorList>
    </citation>
    <scope>NUCLEOTIDE SEQUENCE [LARGE SCALE GENOMIC DNA]</scope>
    <source>
        <strain evidence="8 9">Poly30</strain>
    </source>
</reference>
<evidence type="ECO:0000256" key="1">
    <source>
        <dbReference type="ARBA" id="ARBA00001946"/>
    </source>
</evidence>
<dbReference type="SUPFAM" id="SSF53098">
    <property type="entry name" value="Ribonuclease H-like"/>
    <property type="match status" value="1"/>
</dbReference>
<feature type="domain" description="Exonuclease" evidence="6">
    <location>
        <begin position="547"/>
        <end position="712"/>
    </location>
</feature>
<accession>A0A518EPB2</accession>
<sequence length="719" mass="81238">MEPVRDLPAFYYLDHLLAVLEEVERIHGCALGEPELQLIEAFRAQPRMAQATWARMASRKGRFFTAEQLEYAEIRDVARQLERLVEHGFVRPLEERDVAKWLSSSTKAQVLEVLARQAEPPRFAVSWKKARLAAVAAASAPPGDLLPERMTYVQRREAPLGFISFLYFGRYAEDLRAIALRDLGLLRTRPNGGKATARFRSEDEARAAYFYERGRHHFRAGIDAEVERLVQSVDDWPEPRAAATMERRDGLLDRLGGRAEKAGDAELALALYGRSMSSVSREREVRIRYAAGEKDWVEQRLLSMIDDPVNDEECVFAADFHARKFGGQRTSAATELLRAGTVIEIDEAYRHEPERAAARHFVERGSRAWFAENRLWRALFGLTFWDLLFGPEARGFHGEFDHLPASLRRRSFLEENAAGAEARLQQLRDPAGLEPLIRSSTAAALREPNALFDPAWFEPEALVDLLRSDGNRGMALMLETMARDFPGHSSGYPDLALLDGDHARFIEVKAEGDSVRRPQLVRMEEMRAAGLDASILKVEWGLDPGRTYVVVDVETTGGRPPLHRVTEVAAVRVRHGEVLDTWSTLVNPERRIPANITQLTGISDEMVRSAPRFAEVADEFEAFLEGAIFVAHNVNFDYGFLGAEFRRLGRGFSHPKLCTVVQMRRYFPGSPSYSLGKLCREHGIELRHHHRALDDALATAELVKRIHRARHGDLDPRGV</sequence>
<comment type="function">
    <text evidence="4">DNA polymerase III is a complex, multichain enzyme responsible for most of the replicative synthesis in bacteria. The epsilon subunit contain the editing function and is a proofreading 3'-5' exonuclease.</text>
</comment>
<dbReference type="Proteomes" id="UP000320390">
    <property type="component" value="Chromosome"/>
</dbReference>
<gene>
    <name evidence="8" type="primary">polC_2</name>
    <name evidence="8" type="ORF">Poly30_14240</name>
</gene>
<name>A0A518EPB2_9BACT</name>
<dbReference type="FunFam" id="3.30.420.10:FF:000045">
    <property type="entry name" value="3'-5' exonuclease DinG"/>
    <property type="match status" value="1"/>
</dbReference>
<dbReference type="InterPro" id="IPR006054">
    <property type="entry name" value="DnaQ"/>
</dbReference>